<comment type="caution">
    <text evidence="6">The sequence shown here is derived from an EMBL/GenBank/DDBJ whole genome shotgun (WGS) entry which is preliminary data.</text>
</comment>
<dbReference type="Proteomes" id="UP000471381">
    <property type="component" value="Unassembled WGS sequence"/>
</dbReference>
<dbReference type="InterPro" id="IPR036388">
    <property type="entry name" value="WH-like_DNA-bd_sf"/>
</dbReference>
<evidence type="ECO:0000256" key="2">
    <source>
        <dbReference type="ARBA" id="ARBA00023125"/>
    </source>
</evidence>
<dbReference type="InterPro" id="IPR036390">
    <property type="entry name" value="WH_DNA-bd_sf"/>
</dbReference>
<dbReference type="InterPro" id="IPR002577">
    <property type="entry name" value="HTH_HxlR"/>
</dbReference>
<dbReference type="Pfam" id="PF01638">
    <property type="entry name" value="HxlR"/>
    <property type="match status" value="1"/>
</dbReference>
<feature type="region of interest" description="Disordered" evidence="4">
    <location>
        <begin position="1"/>
        <end position="28"/>
    </location>
</feature>
<evidence type="ECO:0000256" key="3">
    <source>
        <dbReference type="ARBA" id="ARBA00023163"/>
    </source>
</evidence>
<accession>A0A6N9THY9</accession>
<dbReference type="PANTHER" id="PTHR33204">
    <property type="entry name" value="TRANSCRIPTIONAL REGULATOR, MARR FAMILY"/>
    <property type="match status" value="1"/>
</dbReference>
<organism evidence="6 7">
    <name type="scientific">Alteromonas genovensis</name>
    <dbReference type="NCBI Taxonomy" id="471225"/>
    <lineage>
        <taxon>Bacteria</taxon>
        <taxon>Pseudomonadati</taxon>
        <taxon>Pseudomonadota</taxon>
        <taxon>Gammaproteobacteria</taxon>
        <taxon>Alteromonadales</taxon>
        <taxon>Alteromonadaceae</taxon>
        <taxon>Alteromonas/Salinimonas group</taxon>
        <taxon>Alteromonas</taxon>
    </lineage>
</organism>
<dbReference type="AlphaFoldDB" id="A0A6N9THY9"/>
<evidence type="ECO:0000313" key="7">
    <source>
        <dbReference type="Proteomes" id="UP000471381"/>
    </source>
</evidence>
<dbReference type="Gene3D" id="1.10.10.10">
    <property type="entry name" value="Winged helix-like DNA-binding domain superfamily/Winged helix DNA-binding domain"/>
    <property type="match status" value="1"/>
</dbReference>
<sequence length="136" mass="16030">MAQVLKTDSARLSEHNSELEIEKESERENNQETPQYICGVAVSLEIIGGKWKGVILWHLCHKTLRFSQLRRRLQGVTQKMLTQQLRELERDKLVNRKVYAEVPPRVEYSLTELGRTLEPTLRQLCEWGKDYNDNHR</sequence>
<protein>
    <submittedName>
        <fullName evidence="6">Transcriptional regulator</fullName>
    </submittedName>
</protein>
<evidence type="ECO:0000313" key="6">
    <source>
        <dbReference type="EMBL" id="NDW16092.1"/>
    </source>
</evidence>
<evidence type="ECO:0000256" key="1">
    <source>
        <dbReference type="ARBA" id="ARBA00023015"/>
    </source>
</evidence>
<dbReference type="SUPFAM" id="SSF46785">
    <property type="entry name" value="Winged helix' DNA-binding domain"/>
    <property type="match status" value="1"/>
</dbReference>
<keyword evidence="7" id="KW-1185">Reference proteome</keyword>
<dbReference type="RefSeq" id="WP_163106783.1">
    <property type="nucleotide sequence ID" value="NZ_JAAAWO010000007.1"/>
</dbReference>
<evidence type="ECO:0000256" key="4">
    <source>
        <dbReference type="SAM" id="MobiDB-lite"/>
    </source>
</evidence>
<keyword evidence="3" id="KW-0804">Transcription</keyword>
<name>A0A6N9THY9_9ALTE</name>
<reference evidence="6 7" key="1">
    <citation type="submission" date="2020-01" db="EMBL/GenBank/DDBJ databases">
        <title>Genomes of bacteria type strains.</title>
        <authorList>
            <person name="Chen J."/>
            <person name="Zhu S."/>
            <person name="Yang J."/>
        </authorList>
    </citation>
    <scope>NUCLEOTIDE SEQUENCE [LARGE SCALE GENOMIC DNA]</scope>
    <source>
        <strain evidence="6 7">LMG 24078</strain>
    </source>
</reference>
<dbReference type="EMBL" id="JAAAWO010000007">
    <property type="protein sequence ID" value="NDW16092.1"/>
    <property type="molecule type" value="Genomic_DNA"/>
</dbReference>
<keyword evidence="2" id="KW-0238">DNA-binding</keyword>
<dbReference type="PANTHER" id="PTHR33204:SF29">
    <property type="entry name" value="TRANSCRIPTIONAL REGULATOR"/>
    <property type="match status" value="1"/>
</dbReference>
<dbReference type="GO" id="GO:0003677">
    <property type="term" value="F:DNA binding"/>
    <property type="evidence" value="ECO:0007669"/>
    <property type="project" value="UniProtKB-KW"/>
</dbReference>
<keyword evidence="1" id="KW-0805">Transcription regulation</keyword>
<feature type="compositionally biased region" description="Basic and acidic residues" evidence="4">
    <location>
        <begin position="8"/>
        <end position="28"/>
    </location>
</feature>
<feature type="domain" description="HTH hxlR-type" evidence="5">
    <location>
        <begin position="38"/>
        <end position="136"/>
    </location>
</feature>
<dbReference type="PROSITE" id="PS51118">
    <property type="entry name" value="HTH_HXLR"/>
    <property type="match status" value="1"/>
</dbReference>
<gene>
    <name evidence="6" type="ORF">GTQ48_11235</name>
</gene>
<proteinExistence type="predicted"/>
<evidence type="ECO:0000259" key="5">
    <source>
        <dbReference type="PROSITE" id="PS51118"/>
    </source>
</evidence>